<evidence type="ECO:0000313" key="2">
    <source>
        <dbReference type="EMBL" id="OLU46006.1"/>
    </source>
</evidence>
<accession>A0A1Q9YM17</accession>
<dbReference type="PROSITE" id="PS51459">
    <property type="entry name" value="FIDO"/>
    <property type="match status" value="1"/>
</dbReference>
<dbReference type="Gene3D" id="1.10.3290.10">
    <property type="entry name" value="Fido-like domain"/>
    <property type="match status" value="1"/>
</dbReference>
<comment type="caution">
    <text evidence="2">The sequence shown here is derived from an EMBL/GenBank/DDBJ whole genome shotgun (WGS) entry which is preliminary data.</text>
</comment>
<dbReference type="AlphaFoldDB" id="A0A1Q9YM17"/>
<dbReference type="Proteomes" id="UP000186758">
    <property type="component" value="Unassembled WGS sequence"/>
</dbReference>
<dbReference type="SUPFAM" id="SSF140931">
    <property type="entry name" value="Fic-like"/>
    <property type="match status" value="1"/>
</dbReference>
<evidence type="ECO:0000259" key="1">
    <source>
        <dbReference type="PROSITE" id="PS51459"/>
    </source>
</evidence>
<feature type="domain" description="Fido" evidence="1">
    <location>
        <begin position="1"/>
        <end position="92"/>
    </location>
</feature>
<proteinExistence type="predicted"/>
<dbReference type="EMBL" id="MPJZ01000039">
    <property type="protein sequence ID" value="OLU46006.1"/>
    <property type="molecule type" value="Genomic_DNA"/>
</dbReference>
<name>A0A1Q9YM17_9FIRM</name>
<organism evidence="2 3">
    <name type="scientific">Faecalibaculum rodentium</name>
    <dbReference type="NCBI Taxonomy" id="1702221"/>
    <lineage>
        <taxon>Bacteria</taxon>
        <taxon>Bacillati</taxon>
        <taxon>Bacillota</taxon>
        <taxon>Erysipelotrichia</taxon>
        <taxon>Erysipelotrichales</taxon>
        <taxon>Erysipelotrichaceae</taxon>
        <taxon>Faecalibaculum</taxon>
    </lineage>
</organism>
<dbReference type="InterPro" id="IPR036597">
    <property type="entry name" value="Fido-like_dom_sf"/>
</dbReference>
<sequence>MEADIARLICEYREILKPSLQNLAALYARFETIHPFQDGNGRTGQIILFRQSLRHGMIPVTVRDSQKPAYYAGLKEYQKTGQVNGLPDVFRRAQDLFLVDSYGFAMPYNYSQDK</sequence>
<evidence type="ECO:0000313" key="3">
    <source>
        <dbReference type="Proteomes" id="UP000186758"/>
    </source>
</evidence>
<protein>
    <recommendedName>
        <fullName evidence="1">Fido domain-containing protein</fullName>
    </recommendedName>
</protein>
<dbReference type="Pfam" id="PF02661">
    <property type="entry name" value="Fic"/>
    <property type="match status" value="1"/>
</dbReference>
<gene>
    <name evidence="2" type="ORF">BO223_03110</name>
</gene>
<dbReference type="InterPro" id="IPR003812">
    <property type="entry name" value="Fido"/>
</dbReference>
<reference evidence="2 3" key="1">
    <citation type="submission" date="2016-11" db="EMBL/GenBank/DDBJ databases">
        <title>Description of two novel members of the family Erysipelotrichaceae: Ileibacterium lipovorans gen. nov., sp. nov. and Dubosiella newyorkensis, gen. nov., sp. nov.</title>
        <authorList>
            <person name="Cox L.M."/>
            <person name="Sohn J."/>
            <person name="Tyrrell K.L."/>
            <person name="Citron D.M."/>
            <person name="Lawson P.A."/>
            <person name="Patel N.B."/>
            <person name="Iizumi T."/>
            <person name="Perez-Perez G.I."/>
            <person name="Goldstein E.J."/>
            <person name="Blaser M.J."/>
        </authorList>
    </citation>
    <scope>NUCLEOTIDE SEQUENCE [LARGE SCALE GENOMIC DNA]</scope>
    <source>
        <strain evidence="2 3">NYU-BL-K8</strain>
    </source>
</reference>